<name>A0A7S1B3Y7_9STRA</name>
<protein>
    <submittedName>
        <fullName evidence="1">Uncharacterized protein</fullName>
    </submittedName>
</protein>
<reference evidence="1" key="1">
    <citation type="submission" date="2021-01" db="EMBL/GenBank/DDBJ databases">
        <authorList>
            <person name="Corre E."/>
            <person name="Pelletier E."/>
            <person name="Niang G."/>
            <person name="Scheremetjew M."/>
            <person name="Finn R."/>
            <person name="Kale V."/>
            <person name="Holt S."/>
            <person name="Cochrane G."/>
            <person name="Meng A."/>
            <person name="Brown T."/>
            <person name="Cohen L."/>
        </authorList>
    </citation>
    <scope>NUCLEOTIDE SEQUENCE</scope>
    <source>
        <strain evidence="1">308</strain>
    </source>
</reference>
<dbReference type="InterPro" id="IPR019341">
    <property type="entry name" value="Alpha/Gamma-adaptin-bd_p34"/>
</dbReference>
<dbReference type="PANTHER" id="PTHR14659:SF1">
    <property type="entry name" value="ALPHA- AND GAMMA-ADAPTIN-BINDING PROTEIN P34"/>
    <property type="match status" value="1"/>
</dbReference>
<dbReference type="AlphaFoldDB" id="A0A7S1B3Y7"/>
<sequence>MVSSLPTSTLYIFSPSTDDIDTGNESSSNRPSAAIALRDALIRHFIPSQSATTAISTTDEGERTYPQIPTLSISNRYFSAHVRVIAAALRKDGTAANPPPLDAEAIILAFYDDAESGLSPLLLSELTGADDGLRLAAALVPEGPSKSYTERVLTCLDAGVEYVDAVGVGLEKGEKEGHNEREKEGFARICEAVECQVWRSAVMVCRQKFVGGGGGKASALATEAGEGGHAKQKNMEVTAAVPEDDPEQIGTNILTEGQKKHEENLEELLAPLSPDNNGDNEDEEQHFQKMDQLLAEARSVREMSIQGDVDDGERRRRAADTAMRMWNILGDIEEKLEKESKED</sequence>
<dbReference type="Pfam" id="PF10199">
    <property type="entry name" value="Adaptin_binding"/>
    <property type="match status" value="1"/>
</dbReference>
<gene>
    <name evidence="1" type="ORF">CHYS00102_LOCUS696</name>
</gene>
<evidence type="ECO:0000313" key="1">
    <source>
        <dbReference type="EMBL" id="CAD8873538.1"/>
    </source>
</evidence>
<organism evidence="1">
    <name type="scientific">Corethron hystrix</name>
    <dbReference type="NCBI Taxonomy" id="216773"/>
    <lineage>
        <taxon>Eukaryota</taxon>
        <taxon>Sar</taxon>
        <taxon>Stramenopiles</taxon>
        <taxon>Ochrophyta</taxon>
        <taxon>Bacillariophyta</taxon>
        <taxon>Coscinodiscophyceae</taxon>
        <taxon>Corethrophycidae</taxon>
        <taxon>Corethrales</taxon>
        <taxon>Corethraceae</taxon>
        <taxon>Corethron</taxon>
    </lineage>
</organism>
<dbReference type="PANTHER" id="PTHR14659">
    <property type="entry name" value="ALPHA- AND GAMMA-ADAPTIN-BINDING PROTEIN P34"/>
    <property type="match status" value="1"/>
</dbReference>
<dbReference type="Gene3D" id="3.40.50.11960">
    <property type="match status" value="1"/>
</dbReference>
<proteinExistence type="predicted"/>
<dbReference type="EMBL" id="HBFR01001103">
    <property type="protein sequence ID" value="CAD8873538.1"/>
    <property type="molecule type" value="Transcribed_RNA"/>
</dbReference>
<accession>A0A7S1B3Y7</accession>